<dbReference type="Pfam" id="PF00684">
    <property type="entry name" value="DnaJ_CXXCXGXG"/>
    <property type="match status" value="1"/>
</dbReference>
<dbReference type="InterPro" id="IPR036869">
    <property type="entry name" value="J_dom_sf"/>
</dbReference>
<dbReference type="NCBIfam" id="NF008035">
    <property type="entry name" value="PRK10767.1"/>
    <property type="match status" value="1"/>
</dbReference>
<dbReference type="Gene3D" id="2.10.230.10">
    <property type="entry name" value="Heat shock protein DnaJ, cysteine-rich domain"/>
    <property type="match status" value="1"/>
</dbReference>
<dbReference type="GO" id="GO:0005524">
    <property type="term" value="F:ATP binding"/>
    <property type="evidence" value="ECO:0007669"/>
    <property type="project" value="InterPro"/>
</dbReference>
<dbReference type="InterPro" id="IPR001305">
    <property type="entry name" value="HSP_DnaJ_Cys-rich_dom"/>
</dbReference>
<dbReference type="CDD" id="cd06257">
    <property type="entry name" value="DnaJ"/>
    <property type="match status" value="1"/>
</dbReference>
<reference evidence="10" key="1">
    <citation type="submission" date="2015-10" db="EMBL/GenBank/DDBJ databases">
        <authorList>
            <person name="Gilbert D.G."/>
        </authorList>
    </citation>
    <scope>NUCLEOTIDE SEQUENCE</scope>
</reference>
<dbReference type="SUPFAM" id="SSF46565">
    <property type="entry name" value="Chaperone J-domain"/>
    <property type="match status" value="1"/>
</dbReference>
<keyword evidence="6" id="KW-0862">Zinc</keyword>
<gene>
    <name evidence="10" type="ORF">MGWOODY_Mmi2638</name>
</gene>
<dbReference type="EMBL" id="FAXC01000353">
    <property type="protein sequence ID" value="CUV10099.1"/>
    <property type="molecule type" value="Genomic_DNA"/>
</dbReference>
<evidence type="ECO:0000256" key="2">
    <source>
        <dbReference type="ARBA" id="ARBA00022705"/>
    </source>
</evidence>
<proteinExistence type="inferred from homology"/>
<keyword evidence="3" id="KW-0479">Metal-binding</keyword>
<dbReference type="GO" id="GO:0009408">
    <property type="term" value="P:response to heat"/>
    <property type="evidence" value="ECO:0007669"/>
    <property type="project" value="InterPro"/>
</dbReference>
<evidence type="ECO:0000256" key="6">
    <source>
        <dbReference type="ARBA" id="ARBA00022833"/>
    </source>
</evidence>
<dbReference type="AlphaFoldDB" id="A0A160VIS8"/>
<dbReference type="CDD" id="cd10747">
    <property type="entry name" value="DnaJ_C"/>
    <property type="match status" value="1"/>
</dbReference>
<dbReference type="PANTHER" id="PTHR43096:SF48">
    <property type="entry name" value="CHAPERONE PROTEIN DNAJ"/>
    <property type="match status" value="1"/>
</dbReference>
<dbReference type="FunFam" id="1.10.287.110:FF:000034">
    <property type="entry name" value="Chaperone protein DnaJ"/>
    <property type="match status" value="1"/>
</dbReference>
<keyword evidence="5" id="KW-0863">Zinc-finger</keyword>
<keyword evidence="1" id="KW-0963">Cytoplasm</keyword>
<evidence type="ECO:0000256" key="1">
    <source>
        <dbReference type="ARBA" id="ARBA00022490"/>
    </source>
</evidence>
<evidence type="ECO:0000256" key="5">
    <source>
        <dbReference type="ARBA" id="ARBA00022771"/>
    </source>
</evidence>
<dbReference type="PROSITE" id="PS50076">
    <property type="entry name" value="DNAJ_2"/>
    <property type="match status" value="1"/>
</dbReference>
<feature type="domain" description="J" evidence="9">
    <location>
        <begin position="3"/>
        <end position="68"/>
    </location>
</feature>
<dbReference type="FunFam" id="2.60.260.20:FF:000005">
    <property type="entry name" value="Chaperone protein dnaJ 1, mitochondrial"/>
    <property type="match status" value="1"/>
</dbReference>
<evidence type="ECO:0000313" key="10">
    <source>
        <dbReference type="EMBL" id="CUV10099.1"/>
    </source>
</evidence>
<dbReference type="GO" id="GO:0031072">
    <property type="term" value="F:heat shock protein binding"/>
    <property type="evidence" value="ECO:0007669"/>
    <property type="project" value="InterPro"/>
</dbReference>
<evidence type="ECO:0000256" key="3">
    <source>
        <dbReference type="ARBA" id="ARBA00022723"/>
    </source>
</evidence>
<dbReference type="GO" id="GO:0006260">
    <property type="term" value="P:DNA replication"/>
    <property type="evidence" value="ECO:0007669"/>
    <property type="project" value="UniProtKB-KW"/>
</dbReference>
<evidence type="ECO:0000256" key="7">
    <source>
        <dbReference type="ARBA" id="ARBA00023016"/>
    </source>
</evidence>
<evidence type="ECO:0000256" key="4">
    <source>
        <dbReference type="ARBA" id="ARBA00022737"/>
    </source>
</evidence>
<keyword evidence="8" id="KW-0143">Chaperone</keyword>
<evidence type="ECO:0000259" key="9">
    <source>
        <dbReference type="PROSITE" id="PS50076"/>
    </source>
</evidence>
<dbReference type="GO" id="GO:0042026">
    <property type="term" value="P:protein refolding"/>
    <property type="evidence" value="ECO:0007669"/>
    <property type="project" value="TreeGrafter"/>
</dbReference>
<dbReference type="PANTHER" id="PTHR43096">
    <property type="entry name" value="DNAJ HOMOLOG 1, MITOCHONDRIAL-RELATED"/>
    <property type="match status" value="1"/>
</dbReference>
<dbReference type="InterPro" id="IPR008971">
    <property type="entry name" value="HSP40/DnaJ_pept-bd"/>
</dbReference>
<keyword evidence="2" id="KW-0235">DNA replication</keyword>
<accession>A0A160VIS8</accession>
<name>A0A160VIS8_9ZZZZ</name>
<keyword evidence="4" id="KW-0677">Repeat</keyword>
<organism evidence="10">
    <name type="scientific">hydrothermal vent metagenome</name>
    <dbReference type="NCBI Taxonomy" id="652676"/>
    <lineage>
        <taxon>unclassified sequences</taxon>
        <taxon>metagenomes</taxon>
        <taxon>ecological metagenomes</taxon>
    </lineage>
</organism>
<dbReference type="PRINTS" id="PR00625">
    <property type="entry name" value="JDOMAIN"/>
</dbReference>
<dbReference type="SMART" id="SM00271">
    <property type="entry name" value="DnaJ"/>
    <property type="match status" value="1"/>
</dbReference>
<dbReference type="GO" id="GO:0005737">
    <property type="term" value="C:cytoplasm"/>
    <property type="evidence" value="ECO:0007669"/>
    <property type="project" value="TreeGrafter"/>
</dbReference>
<dbReference type="Pfam" id="PF00226">
    <property type="entry name" value="DnaJ"/>
    <property type="match status" value="1"/>
</dbReference>
<sequence>MRDFYEILGVNRDASSVELKRAYRKIALKYHPDKNPDDKEAEKTFKEAAEAYGVLSDSNKRAQYDQFGHAGVGMGQQGSGFGGGVHMSMDDIFSQFGDIFGGDDIFSSFFGGSRRRGGRQRGKDIRIRIQLNLEDIASGVEKTIKIKRSVVAPGTKFTNCTTCHGHGQVSQISNTILGQMRSSSTCPYCHGSGKIVGNRPSGAGPDGMIKKEETIKIKIPAGVEEGNYMTVDGKGNEDSSGVAGDLNVLFEEKDHDYFIRNGEDVLIEAHITFSQAALGVTLEVPTLDGKAKLKIPAGIQAGQILRMRSKGFPRVRRSSRGDQLVRIHIETPKKLSKNTRKLFEDLAVADGVPKNIFQKIKI</sequence>
<dbReference type="Pfam" id="PF01556">
    <property type="entry name" value="DnaJ_C"/>
    <property type="match status" value="1"/>
</dbReference>
<keyword evidence="7" id="KW-0346">Stress response</keyword>
<dbReference type="InterPro" id="IPR036410">
    <property type="entry name" value="HSP_DnaJ_Cys-rich_dom_sf"/>
</dbReference>
<evidence type="ECO:0000256" key="8">
    <source>
        <dbReference type="ARBA" id="ARBA00023186"/>
    </source>
</evidence>
<dbReference type="Gene3D" id="1.10.287.110">
    <property type="entry name" value="DnaJ domain"/>
    <property type="match status" value="1"/>
</dbReference>
<protein>
    <submittedName>
        <fullName evidence="10">Chaperone protein DnaJ</fullName>
    </submittedName>
</protein>
<dbReference type="CDD" id="cd10719">
    <property type="entry name" value="DnaJ_zf"/>
    <property type="match status" value="1"/>
</dbReference>
<dbReference type="SUPFAM" id="SSF49493">
    <property type="entry name" value="HSP40/DnaJ peptide-binding domain"/>
    <property type="match status" value="2"/>
</dbReference>
<dbReference type="InterPro" id="IPR012724">
    <property type="entry name" value="DnaJ"/>
</dbReference>
<dbReference type="SUPFAM" id="SSF57938">
    <property type="entry name" value="DnaJ/Hsp40 cysteine-rich domain"/>
    <property type="match status" value="1"/>
</dbReference>
<dbReference type="InterPro" id="IPR001623">
    <property type="entry name" value="DnaJ_domain"/>
</dbReference>
<dbReference type="GO" id="GO:0051082">
    <property type="term" value="F:unfolded protein binding"/>
    <property type="evidence" value="ECO:0007669"/>
    <property type="project" value="InterPro"/>
</dbReference>
<dbReference type="HAMAP" id="MF_01152">
    <property type="entry name" value="DnaJ"/>
    <property type="match status" value="1"/>
</dbReference>
<dbReference type="InterPro" id="IPR002939">
    <property type="entry name" value="DnaJ_C"/>
</dbReference>
<dbReference type="GO" id="GO:0008270">
    <property type="term" value="F:zinc ion binding"/>
    <property type="evidence" value="ECO:0007669"/>
    <property type="project" value="UniProtKB-KW"/>
</dbReference>
<dbReference type="Gene3D" id="2.60.260.20">
    <property type="entry name" value="Urease metallochaperone UreE, N-terminal domain"/>
    <property type="match status" value="2"/>
</dbReference>